<dbReference type="Proteomes" id="UP001495147">
    <property type="component" value="Unassembled WGS sequence"/>
</dbReference>
<dbReference type="InterPro" id="IPR052340">
    <property type="entry name" value="RNase_Y/CdgJ"/>
</dbReference>
<dbReference type="Pfam" id="PF08668">
    <property type="entry name" value="HDOD"/>
    <property type="match status" value="1"/>
</dbReference>
<feature type="domain" description="Protein kinase" evidence="2">
    <location>
        <begin position="25"/>
        <end position="276"/>
    </location>
</feature>
<gene>
    <name evidence="4" type="ORF">ABDJ85_11520</name>
</gene>
<evidence type="ECO:0000313" key="5">
    <source>
        <dbReference type="Proteomes" id="UP001495147"/>
    </source>
</evidence>
<feature type="compositionally biased region" description="Low complexity" evidence="1">
    <location>
        <begin position="597"/>
        <end position="615"/>
    </location>
</feature>
<reference evidence="4 5" key="1">
    <citation type="submission" date="2024-05" db="EMBL/GenBank/DDBJ databases">
        <title>Roseateles sp. DJS-2-20 16S ribosomal RNA gene Genome sequencing and assembly.</title>
        <authorList>
            <person name="Woo H."/>
        </authorList>
    </citation>
    <scope>NUCLEOTIDE SEQUENCE [LARGE SCALE GENOMIC DNA]</scope>
    <source>
        <strain evidence="4 5">DJS-2-20</strain>
    </source>
</reference>
<organism evidence="4 5">
    <name type="scientific">Roseateles paludis</name>
    <dbReference type="NCBI Taxonomy" id="3145238"/>
    <lineage>
        <taxon>Bacteria</taxon>
        <taxon>Pseudomonadati</taxon>
        <taxon>Pseudomonadota</taxon>
        <taxon>Betaproteobacteria</taxon>
        <taxon>Burkholderiales</taxon>
        <taxon>Sphaerotilaceae</taxon>
        <taxon>Roseateles</taxon>
    </lineage>
</organism>
<keyword evidence="5" id="KW-1185">Reference proteome</keyword>
<dbReference type="SUPFAM" id="SSF109604">
    <property type="entry name" value="HD-domain/PDEase-like"/>
    <property type="match status" value="1"/>
</dbReference>
<dbReference type="RefSeq" id="WP_347704928.1">
    <property type="nucleotide sequence ID" value="NZ_JBDPZD010000003.1"/>
</dbReference>
<dbReference type="Gene3D" id="3.30.200.20">
    <property type="entry name" value="Phosphorylase Kinase, domain 1"/>
    <property type="match status" value="1"/>
</dbReference>
<dbReference type="SMART" id="SM00220">
    <property type="entry name" value="S_TKc"/>
    <property type="match status" value="1"/>
</dbReference>
<dbReference type="SUPFAM" id="SSF56112">
    <property type="entry name" value="Protein kinase-like (PK-like)"/>
    <property type="match status" value="1"/>
</dbReference>
<proteinExistence type="predicted"/>
<feature type="region of interest" description="Disordered" evidence="1">
    <location>
        <begin position="568"/>
        <end position="615"/>
    </location>
</feature>
<dbReference type="InterPro" id="IPR011009">
    <property type="entry name" value="Kinase-like_dom_sf"/>
</dbReference>
<sequence length="615" mass="67817">MPESPSSSSAPAAAERSAVKAFGRFELRALLAKTERSMVWLAADPRIGRELILCMPRVAPNSEAAMAHWMSMANAGARIEHPKLAPVMEVGRVEQWPFIAYERSLGETLDERLRRTAAPTPLEAAEWMSQFLEGLAFAHEAGHAHRDIQPAHFLIDAQHKVRLIGLEVAQEVFPANVDFNTVTRRAVRESAEEDILCAGLLLHRILSGKRPLDQADLHAVVQQMQPLGKEVIRLGWETPHPIPDPLRAICNRATDRQARQRYLLARTFLRALEGWRLVAQQDEGGAIQLLLDKMQRNGHLPSTSGSLRRALGGNSGFDAQHTNVLSELVLKDMALTLELLRRVNNALRQQGHQGEAILNIQRALQMIGLDGLHAAVSTLKPWPGVLQPQAAERLKAVMQRVAKAGEVAQALRPAGYDSEVTFLIVILQNLGRLLLAYHLPDDALQMQHLMQVPEPTEDQPQPVGMSEQAAAYAVLGCDMDTLGTALTKYWHLGDDVMRMSRRLPVDAPVHKAMDDVELLRQTASLANELVDCFGLPETRRRAALDVVTRRYAKPLSIGAKDVQEALFGSPEKARERAAERPAPPDLEGESSHLREGAASAAAPSLRSRLTARATK</sequence>
<dbReference type="InterPro" id="IPR013976">
    <property type="entry name" value="HDOD"/>
</dbReference>
<protein>
    <submittedName>
        <fullName evidence="4">HDOD domain-containing protein</fullName>
    </submittedName>
</protein>
<comment type="caution">
    <text evidence="4">The sequence shown here is derived from an EMBL/GenBank/DDBJ whole genome shotgun (WGS) entry which is preliminary data.</text>
</comment>
<dbReference type="InterPro" id="IPR000719">
    <property type="entry name" value="Prot_kinase_dom"/>
</dbReference>
<evidence type="ECO:0000259" key="2">
    <source>
        <dbReference type="PROSITE" id="PS50011"/>
    </source>
</evidence>
<evidence type="ECO:0000256" key="1">
    <source>
        <dbReference type="SAM" id="MobiDB-lite"/>
    </source>
</evidence>
<dbReference type="PANTHER" id="PTHR33525:SF3">
    <property type="entry name" value="RIBONUCLEASE Y"/>
    <property type="match status" value="1"/>
</dbReference>
<dbReference type="PANTHER" id="PTHR33525">
    <property type="match status" value="1"/>
</dbReference>
<accession>A0ABV0G2Y5</accession>
<evidence type="ECO:0000259" key="3">
    <source>
        <dbReference type="PROSITE" id="PS51833"/>
    </source>
</evidence>
<name>A0ABV0G2Y5_9BURK</name>
<dbReference type="PROSITE" id="PS51833">
    <property type="entry name" value="HDOD"/>
    <property type="match status" value="1"/>
</dbReference>
<dbReference type="PROSITE" id="PS50011">
    <property type="entry name" value="PROTEIN_KINASE_DOM"/>
    <property type="match status" value="1"/>
</dbReference>
<feature type="domain" description="HDOD" evidence="3">
    <location>
        <begin position="300"/>
        <end position="506"/>
    </location>
</feature>
<dbReference type="Gene3D" id="1.10.510.10">
    <property type="entry name" value="Transferase(Phosphotransferase) domain 1"/>
    <property type="match status" value="1"/>
</dbReference>
<dbReference type="Gene3D" id="1.10.3210.10">
    <property type="entry name" value="Hypothetical protein af1432"/>
    <property type="match status" value="1"/>
</dbReference>
<evidence type="ECO:0000313" key="4">
    <source>
        <dbReference type="EMBL" id="MEO3692101.1"/>
    </source>
</evidence>
<dbReference type="EMBL" id="JBDPZD010000003">
    <property type="protein sequence ID" value="MEO3692101.1"/>
    <property type="molecule type" value="Genomic_DNA"/>
</dbReference>
<dbReference type="Pfam" id="PF00069">
    <property type="entry name" value="Pkinase"/>
    <property type="match status" value="1"/>
</dbReference>